<dbReference type="Pfam" id="PF25426">
    <property type="entry name" value="AAA_lid_BCS1"/>
    <property type="match status" value="1"/>
</dbReference>
<dbReference type="InterPro" id="IPR057495">
    <property type="entry name" value="AAA_lid_BCS1"/>
</dbReference>
<evidence type="ECO:0000256" key="12">
    <source>
        <dbReference type="RuleBase" id="RU003651"/>
    </source>
</evidence>
<keyword evidence="8" id="KW-1133">Transmembrane helix</keyword>
<dbReference type="PANTHER" id="PTHR23070">
    <property type="entry name" value="BCS1 AAA-TYPE ATPASE"/>
    <property type="match status" value="1"/>
</dbReference>
<evidence type="ECO:0000256" key="11">
    <source>
        <dbReference type="ARBA" id="ARBA00048778"/>
    </source>
</evidence>
<evidence type="ECO:0000256" key="6">
    <source>
        <dbReference type="ARBA" id="ARBA00022801"/>
    </source>
</evidence>
<keyword evidence="9" id="KW-0496">Mitochondrion</keyword>
<dbReference type="InterPro" id="IPR003960">
    <property type="entry name" value="ATPase_AAA_CS"/>
</dbReference>
<feature type="domain" description="AAA+ ATPase" evidence="14">
    <location>
        <begin position="287"/>
        <end position="435"/>
    </location>
</feature>
<protein>
    <submittedName>
        <fullName evidence="16">BCS1 N terminal-domain-containing protein</fullName>
    </submittedName>
</protein>
<keyword evidence="6" id="KW-0378">Hydrolase</keyword>
<reference evidence="16" key="1">
    <citation type="submission" date="2023-06" db="EMBL/GenBank/DDBJ databases">
        <title>Genome-scale phylogeny and comparative genomics of the fungal order Sordariales.</title>
        <authorList>
            <consortium name="Lawrence Berkeley National Laboratory"/>
            <person name="Hensen N."/>
            <person name="Bonometti L."/>
            <person name="Westerberg I."/>
            <person name="Brannstrom I.O."/>
            <person name="Guillou S."/>
            <person name="Cros-Aarteil S."/>
            <person name="Calhoun S."/>
            <person name="Haridas S."/>
            <person name="Kuo A."/>
            <person name="Mondo S."/>
            <person name="Pangilinan J."/>
            <person name="Riley R."/>
            <person name="LaButti K."/>
            <person name="Andreopoulos B."/>
            <person name="Lipzen A."/>
            <person name="Chen C."/>
            <person name="Yanf M."/>
            <person name="Daum C."/>
            <person name="Ng V."/>
            <person name="Clum A."/>
            <person name="Steindorff A."/>
            <person name="Ohm R."/>
            <person name="Martin F."/>
            <person name="Silar P."/>
            <person name="Natvig D."/>
            <person name="Lalanne C."/>
            <person name="Gautier V."/>
            <person name="Ament-velasquez S.L."/>
            <person name="Kruys A."/>
            <person name="Hutchinson M.I."/>
            <person name="Powell A.J."/>
            <person name="Barry K."/>
            <person name="Miller A.N."/>
            <person name="Grigoriev I.V."/>
            <person name="Debuchy R."/>
            <person name="Gladieux P."/>
            <person name="Thoren M.H."/>
            <person name="Johannesson H."/>
        </authorList>
    </citation>
    <scope>NUCLEOTIDE SEQUENCE</scope>
    <source>
        <strain evidence="16">SMH3391-2</strain>
    </source>
</reference>
<evidence type="ECO:0000256" key="10">
    <source>
        <dbReference type="ARBA" id="ARBA00023136"/>
    </source>
</evidence>
<comment type="catalytic activity">
    <reaction evidence="11">
        <text>ATP + H2O = ADP + phosphate + H(+)</text>
        <dbReference type="Rhea" id="RHEA:13065"/>
        <dbReference type="ChEBI" id="CHEBI:15377"/>
        <dbReference type="ChEBI" id="CHEBI:15378"/>
        <dbReference type="ChEBI" id="CHEBI:30616"/>
        <dbReference type="ChEBI" id="CHEBI:43474"/>
        <dbReference type="ChEBI" id="CHEBI:456216"/>
    </reaction>
    <physiologicalReaction direction="left-to-right" evidence="11">
        <dbReference type="Rhea" id="RHEA:13066"/>
    </physiologicalReaction>
</comment>
<dbReference type="GO" id="GO:0005743">
    <property type="term" value="C:mitochondrial inner membrane"/>
    <property type="evidence" value="ECO:0007669"/>
    <property type="project" value="UniProtKB-SubCell"/>
</dbReference>
<keyword evidence="5" id="KW-0999">Mitochondrion inner membrane</keyword>
<evidence type="ECO:0000256" key="8">
    <source>
        <dbReference type="ARBA" id="ARBA00022989"/>
    </source>
</evidence>
<organism evidence="16 17">
    <name type="scientific">Bombardia bombarda</name>
    <dbReference type="NCBI Taxonomy" id="252184"/>
    <lineage>
        <taxon>Eukaryota</taxon>
        <taxon>Fungi</taxon>
        <taxon>Dikarya</taxon>
        <taxon>Ascomycota</taxon>
        <taxon>Pezizomycotina</taxon>
        <taxon>Sordariomycetes</taxon>
        <taxon>Sordariomycetidae</taxon>
        <taxon>Sordariales</taxon>
        <taxon>Lasiosphaeriaceae</taxon>
        <taxon>Bombardia</taxon>
    </lineage>
</organism>
<keyword evidence="4 12" id="KW-0547">Nucleotide-binding</keyword>
<dbReference type="SMART" id="SM01024">
    <property type="entry name" value="BCS1_N"/>
    <property type="match status" value="1"/>
</dbReference>
<dbReference type="InterPro" id="IPR050747">
    <property type="entry name" value="Mitochondrial_chaperone_BCS1"/>
</dbReference>
<comment type="subcellular location">
    <subcellularLocation>
        <location evidence="1">Mitochondrion inner membrane</location>
        <topology evidence="1">Single-pass membrane protein</topology>
    </subcellularLocation>
</comment>
<evidence type="ECO:0000313" key="17">
    <source>
        <dbReference type="Proteomes" id="UP001174934"/>
    </source>
</evidence>
<dbReference type="Pfam" id="PF00004">
    <property type="entry name" value="AAA"/>
    <property type="match status" value="1"/>
</dbReference>
<dbReference type="GO" id="GO:0016887">
    <property type="term" value="F:ATP hydrolysis activity"/>
    <property type="evidence" value="ECO:0007669"/>
    <property type="project" value="InterPro"/>
</dbReference>
<dbReference type="Gene3D" id="3.40.50.300">
    <property type="entry name" value="P-loop containing nucleotide triphosphate hydrolases"/>
    <property type="match status" value="1"/>
</dbReference>
<sequence length="687" mass="76531">MNSLMALASTTSLLGVGSSASMERSPGFAMLQNFFKRWFKLDITTVLTIAALMGAASSGISSLRAASSKAYWWIVRFLTASISIAGNDRLNREVLNWIGAQVLSKSGSRILTAHSETIQSDAWYYRRVTQERNDLYHDKRVPVQYLPTFGTTWFFYGRNVFMVRRILTGNAHYKTAWGSGTPDEYAGAPQGDEPLVVMCLGRSVEPIKRFLHACRDFADKQRESFVTVRAAKRISYEESWDTTILRPLRPLETIHFDEIIKEKLISDIGNYLDVNTRKFYNSRGIPYRRGYLLHGPPGTGKTSLSLAIAGHFGLELYLLHIPSVTADASLEKLFAALPPRCIVLLEDIDAVGIKRRPAKAALLDAEDSSDSESDVDPDERPATRCTLSGLLNVLDGVASQEGRIVFMTSNFAEKLDKALVRPGRVDNMIYLGNISQRSAELMFLRMYALDTISQGPSGKIERLPEDQLQKLALDFSNRLPDDVFTPAQLQGYLLSYRTSPTEAVENIEAWVKDEQAVMDEAQARAAKMAERRKKRLKAARARAKTKVLITQTKEPEVDFSKTKASEIDSEAELEKLKVKMLKEEEKSLKKYEKKNGKLEDAGGEKDKDGEGEGEKVSQDKKSGEVAKPEDEGKKVEKEKTSSTEDPASPGEKSAPKANGFKVKEHMTEEPSEDTIIGKDAGTVENDI</sequence>
<proteinExistence type="inferred from homology"/>
<feature type="domain" description="BCS1 N-terminal" evidence="15">
    <location>
        <begin position="53"/>
        <end position="254"/>
    </location>
</feature>
<evidence type="ECO:0000313" key="16">
    <source>
        <dbReference type="EMBL" id="KAK0637455.1"/>
    </source>
</evidence>
<dbReference type="SMART" id="SM00382">
    <property type="entry name" value="AAA"/>
    <property type="match status" value="1"/>
</dbReference>
<dbReference type="GO" id="GO:0005524">
    <property type="term" value="F:ATP binding"/>
    <property type="evidence" value="ECO:0007669"/>
    <property type="project" value="UniProtKB-KW"/>
</dbReference>
<dbReference type="EMBL" id="JAULSR010000001">
    <property type="protein sequence ID" value="KAK0637455.1"/>
    <property type="molecule type" value="Genomic_DNA"/>
</dbReference>
<feature type="compositionally biased region" description="Basic and acidic residues" evidence="13">
    <location>
        <begin position="589"/>
        <end position="642"/>
    </location>
</feature>
<dbReference type="InterPro" id="IPR014851">
    <property type="entry name" value="BCS1_N"/>
</dbReference>
<evidence type="ECO:0000256" key="5">
    <source>
        <dbReference type="ARBA" id="ARBA00022792"/>
    </source>
</evidence>
<accession>A0AA39XQV7</accession>
<evidence type="ECO:0000256" key="2">
    <source>
        <dbReference type="ARBA" id="ARBA00007448"/>
    </source>
</evidence>
<comment type="caution">
    <text evidence="16">The sequence shown here is derived from an EMBL/GenBank/DDBJ whole genome shotgun (WGS) entry which is preliminary data.</text>
</comment>
<dbReference type="AlphaFoldDB" id="A0AA39XQV7"/>
<keyword evidence="3" id="KW-0812">Transmembrane</keyword>
<dbReference type="InterPro" id="IPR003593">
    <property type="entry name" value="AAA+_ATPase"/>
</dbReference>
<evidence type="ECO:0000256" key="3">
    <source>
        <dbReference type="ARBA" id="ARBA00022692"/>
    </source>
</evidence>
<dbReference type="InterPro" id="IPR027417">
    <property type="entry name" value="P-loop_NTPase"/>
</dbReference>
<gene>
    <name evidence="16" type="ORF">B0T17DRAFT_521708</name>
</gene>
<keyword evidence="10" id="KW-0472">Membrane</keyword>
<evidence type="ECO:0000259" key="15">
    <source>
        <dbReference type="SMART" id="SM01024"/>
    </source>
</evidence>
<dbReference type="Proteomes" id="UP001174934">
    <property type="component" value="Unassembled WGS sequence"/>
</dbReference>
<dbReference type="InterPro" id="IPR003959">
    <property type="entry name" value="ATPase_AAA_core"/>
</dbReference>
<name>A0AA39XQV7_9PEZI</name>
<evidence type="ECO:0000256" key="13">
    <source>
        <dbReference type="SAM" id="MobiDB-lite"/>
    </source>
</evidence>
<dbReference type="SUPFAM" id="SSF52540">
    <property type="entry name" value="P-loop containing nucleoside triphosphate hydrolases"/>
    <property type="match status" value="1"/>
</dbReference>
<evidence type="ECO:0000256" key="7">
    <source>
        <dbReference type="ARBA" id="ARBA00022840"/>
    </source>
</evidence>
<evidence type="ECO:0000256" key="4">
    <source>
        <dbReference type="ARBA" id="ARBA00022741"/>
    </source>
</evidence>
<evidence type="ECO:0000256" key="9">
    <source>
        <dbReference type="ARBA" id="ARBA00023128"/>
    </source>
</evidence>
<keyword evidence="17" id="KW-1185">Reference proteome</keyword>
<comment type="similarity">
    <text evidence="2">Belongs to the AAA ATPase family. BCS1 subfamily.</text>
</comment>
<dbReference type="Pfam" id="PF08740">
    <property type="entry name" value="BCS1_N"/>
    <property type="match status" value="1"/>
</dbReference>
<keyword evidence="7 12" id="KW-0067">ATP-binding</keyword>
<evidence type="ECO:0000259" key="14">
    <source>
        <dbReference type="SMART" id="SM00382"/>
    </source>
</evidence>
<evidence type="ECO:0000256" key="1">
    <source>
        <dbReference type="ARBA" id="ARBA00004434"/>
    </source>
</evidence>
<feature type="region of interest" description="Disordered" evidence="13">
    <location>
        <begin position="589"/>
        <end position="687"/>
    </location>
</feature>
<dbReference type="PROSITE" id="PS00674">
    <property type="entry name" value="AAA"/>
    <property type="match status" value="1"/>
</dbReference>